<dbReference type="OrthoDB" id="443981at2759"/>
<feature type="domain" description="Ysc84 actin-binding" evidence="1">
    <location>
        <begin position="125"/>
        <end position="252"/>
    </location>
</feature>
<evidence type="ECO:0000313" key="3">
    <source>
        <dbReference type="Proteomes" id="UP000789508"/>
    </source>
</evidence>
<evidence type="ECO:0000313" key="2">
    <source>
        <dbReference type="EMBL" id="CAG8602612.1"/>
    </source>
</evidence>
<comment type="caution">
    <text evidence="2">The sequence shown here is derived from an EMBL/GenBank/DDBJ whole genome shotgun (WGS) entry which is preliminary data.</text>
</comment>
<dbReference type="GO" id="GO:0035091">
    <property type="term" value="F:phosphatidylinositol binding"/>
    <property type="evidence" value="ECO:0007669"/>
    <property type="project" value="TreeGrafter"/>
</dbReference>
<dbReference type="GO" id="GO:0030479">
    <property type="term" value="C:actin cortical patch"/>
    <property type="evidence" value="ECO:0007669"/>
    <property type="project" value="TreeGrafter"/>
</dbReference>
<gene>
    <name evidence="2" type="ORF">ALEPTO_LOCUS8213</name>
</gene>
<name>A0A9N9GHF7_9GLOM</name>
<protein>
    <submittedName>
        <fullName evidence="2">14515_t:CDS:1</fullName>
    </submittedName>
</protein>
<organism evidence="2 3">
    <name type="scientific">Ambispora leptoticha</name>
    <dbReference type="NCBI Taxonomy" id="144679"/>
    <lineage>
        <taxon>Eukaryota</taxon>
        <taxon>Fungi</taxon>
        <taxon>Fungi incertae sedis</taxon>
        <taxon>Mucoromycota</taxon>
        <taxon>Glomeromycotina</taxon>
        <taxon>Glomeromycetes</taxon>
        <taxon>Archaeosporales</taxon>
        <taxon>Ambisporaceae</taxon>
        <taxon>Ambispora</taxon>
    </lineage>
</organism>
<dbReference type="InterPro" id="IPR051702">
    <property type="entry name" value="SH3_domain_YSC84-like"/>
</dbReference>
<dbReference type="PANTHER" id="PTHR15629:SF7">
    <property type="entry name" value="YSC84 ACTIN-BINDING DOMAIN-CONTAINING PROTEIN"/>
    <property type="match status" value="1"/>
</dbReference>
<dbReference type="Pfam" id="PF04366">
    <property type="entry name" value="Ysc84"/>
    <property type="match status" value="1"/>
</dbReference>
<dbReference type="InterPro" id="IPR007461">
    <property type="entry name" value="Ysc84_actin-binding"/>
</dbReference>
<proteinExistence type="predicted"/>
<evidence type="ECO:0000259" key="1">
    <source>
        <dbReference type="Pfam" id="PF04366"/>
    </source>
</evidence>
<accession>A0A9N9GHF7</accession>
<dbReference type="Proteomes" id="UP000789508">
    <property type="component" value="Unassembled WGS sequence"/>
</dbReference>
<dbReference type="EMBL" id="CAJVPS010004346">
    <property type="protein sequence ID" value="CAG8602612.1"/>
    <property type="molecule type" value="Genomic_DNA"/>
</dbReference>
<sequence>MQQISQYIQAGVGEATRLAGVAQTEITKAAQQNNVNSPLPSDFSSEVEKATKILSVFTVQDLEKPGNTVSNIIPRDIIKKAKGLAVFTIFKAGMFWSGQVGSGVVIARLEDSDEWSPPSCISIGGLGFGMQMGADVSDFVIILNTPEAVKAFSRGENVTLGGNLSVTAGPVGVGKSVSGTILEGAPTALYSYSKSKGLFAGVSVNGTILIERKDANKAFYKKDVTAEQILTGQVEVPEGQNISELIEVIKKAESVEIPEETETETETSATIG</sequence>
<dbReference type="GO" id="GO:0051017">
    <property type="term" value="P:actin filament bundle assembly"/>
    <property type="evidence" value="ECO:0007669"/>
    <property type="project" value="TreeGrafter"/>
</dbReference>
<keyword evidence="3" id="KW-1185">Reference proteome</keyword>
<dbReference type="GO" id="GO:0051666">
    <property type="term" value="P:actin cortical patch localization"/>
    <property type="evidence" value="ECO:0007669"/>
    <property type="project" value="TreeGrafter"/>
</dbReference>
<reference evidence="2" key="1">
    <citation type="submission" date="2021-06" db="EMBL/GenBank/DDBJ databases">
        <authorList>
            <person name="Kallberg Y."/>
            <person name="Tangrot J."/>
            <person name="Rosling A."/>
        </authorList>
    </citation>
    <scope>NUCLEOTIDE SEQUENCE</scope>
    <source>
        <strain evidence="2">FL130A</strain>
    </source>
</reference>
<dbReference type="AlphaFoldDB" id="A0A9N9GHF7"/>
<dbReference type="PANTHER" id="PTHR15629">
    <property type="entry name" value="SH3YL1 PROTEIN"/>
    <property type="match status" value="1"/>
</dbReference>
<dbReference type="GO" id="GO:0051015">
    <property type="term" value="F:actin filament binding"/>
    <property type="evidence" value="ECO:0007669"/>
    <property type="project" value="TreeGrafter"/>
</dbReference>